<dbReference type="InParanoid" id="D3BUF3"/>
<dbReference type="InterPro" id="IPR008615">
    <property type="entry name" value="FNIP"/>
</dbReference>
<dbReference type="PANTHER" id="PTHR32134">
    <property type="entry name" value="FNIP REPEAT-CONTAINING PROTEIN"/>
    <property type="match status" value="1"/>
</dbReference>
<dbReference type="AlphaFoldDB" id="D3BUF3"/>
<dbReference type="RefSeq" id="XP_020426875.1">
    <property type="nucleotide sequence ID" value="XM_020582521.1"/>
</dbReference>
<dbReference type="GeneID" id="31367240"/>
<dbReference type="EMBL" id="ADBJ01000060">
    <property type="protein sequence ID" value="EFA74741.1"/>
    <property type="molecule type" value="Genomic_DNA"/>
</dbReference>
<dbReference type="Proteomes" id="UP000001396">
    <property type="component" value="Unassembled WGS sequence"/>
</dbReference>
<gene>
    <name evidence="1" type="ORF">PPL_11772</name>
</gene>
<organism evidence="1 2">
    <name type="scientific">Heterostelium pallidum (strain ATCC 26659 / Pp 5 / PN500)</name>
    <name type="common">Cellular slime mold</name>
    <name type="synonym">Polysphondylium pallidum</name>
    <dbReference type="NCBI Taxonomy" id="670386"/>
    <lineage>
        <taxon>Eukaryota</taxon>
        <taxon>Amoebozoa</taxon>
        <taxon>Evosea</taxon>
        <taxon>Eumycetozoa</taxon>
        <taxon>Dictyostelia</taxon>
        <taxon>Acytosteliales</taxon>
        <taxon>Acytosteliaceae</taxon>
        <taxon>Heterostelium</taxon>
    </lineage>
</organism>
<dbReference type="PANTHER" id="PTHR32134:SF92">
    <property type="entry name" value="FNIP REPEAT-CONTAINING PROTEIN"/>
    <property type="match status" value="1"/>
</dbReference>
<reference evidence="1 2" key="1">
    <citation type="journal article" date="2011" name="Genome Res.">
        <title>Phylogeny-wide analysis of social amoeba genomes highlights ancient origins for complex intercellular communication.</title>
        <authorList>
            <person name="Heidel A.J."/>
            <person name="Lawal H.M."/>
            <person name="Felder M."/>
            <person name="Schilde C."/>
            <person name="Helps N.R."/>
            <person name="Tunggal B."/>
            <person name="Rivero F."/>
            <person name="John U."/>
            <person name="Schleicher M."/>
            <person name="Eichinger L."/>
            <person name="Platzer M."/>
            <person name="Noegel A.A."/>
            <person name="Schaap P."/>
            <person name="Gloeckner G."/>
        </authorList>
    </citation>
    <scope>NUCLEOTIDE SEQUENCE [LARGE SCALE GENOMIC DNA]</scope>
    <source>
        <strain evidence="2">ATCC 26659 / Pp 5 / PN500</strain>
    </source>
</reference>
<dbReference type="Pfam" id="PF05725">
    <property type="entry name" value="FNIP"/>
    <property type="match status" value="1"/>
</dbReference>
<evidence type="ECO:0000313" key="1">
    <source>
        <dbReference type="EMBL" id="EFA74741.1"/>
    </source>
</evidence>
<dbReference type="Gene3D" id="1.20.1280.50">
    <property type="match status" value="1"/>
</dbReference>
<accession>D3BUF3</accession>
<protein>
    <submittedName>
        <fullName evidence="1">Uncharacterized protein</fullName>
    </submittedName>
</protein>
<name>D3BUF3_HETP5</name>
<proteinExistence type="predicted"/>
<keyword evidence="2" id="KW-1185">Reference proteome</keyword>
<comment type="caution">
    <text evidence="1">The sequence shown here is derived from an EMBL/GenBank/DDBJ whole genome shotgun (WGS) entry which is preliminary data.</text>
</comment>
<sequence length="324" mass="37887">MNDNILFKDIPHILLKNISNFLDDNIDKICMSLVCKRWFNDRDNTCHSTMNRLHFSWTMNIETSIFDLINHYSINRFNQRVTADCKKVTWLPKNIRSISFDYYNNLSFEGLYDGISNSNIEEMIIWNADMLYNVVIPPKIKTIRYNQSFNLPLSPGYFPEGIEKIFGSEFNQPILPGILPANLRFLEFSDRFEKMVKLELSTHYPIRHSDIPQSVKYLKIDKNFSHTHDNDDLEPSEALELQHLYLSRSNLLNDSLRNIKCKSPSFVNFIGDGVYSLLPSTAINIMNQMDTNQTRKAYINYRNVKLESWTMNTTSSLVDYTSVD</sequence>
<dbReference type="InterPro" id="IPR051251">
    <property type="entry name" value="STK_FNIP-Repeat"/>
</dbReference>
<evidence type="ECO:0000313" key="2">
    <source>
        <dbReference type="Proteomes" id="UP000001396"/>
    </source>
</evidence>